<proteinExistence type="predicted"/>
<keyword evidence="1" id="KW-1133">Transmembrane helix</keyword>
<evidence type="ECO:0000313" key="3">
    <source>
        <dbReference type="EMBL" id="ROR81342.1"/>
    </source>
</evidence>
<organism evidence="3 4">
    <name type="scientific">Plantibacter flavus</name>
    <dbReference type="NCBI Taxonomy" id="150123"/>
    <lineage>
        <taxon>Bacteria</taxon>
        <taxon>Bacillati</taxon>
        <taxon>Actinomycetota</taxon>
        <taxon>Actinomycetes</taxon>
        <taxon>Micrococcales</taxon>
        <taxon>Microbacteriaceae</taxon>
        <taxon>Plantibacter</taxon>
    </lineage>
</organism>
<dbReference type="Proteomes" id="UP000266915">
    <property type="component" value="Unassembled WGS sequence"/>
</dbReference>
<evidence type="ECO:0000259" key="2">
    <source>
        <dbReference type="Pfam" id="PF11181"/>
    </source>
</evidence>
<name>A0A3N2C1G3_9MICO</name>
<gene>
    <name evidence="3" type="ORF">EDD42_1398</name>
</gene>
<comment type="caution">
    <text evidence="3">The sequence shown here is derived from an EMBL/GenBank/DDBJ whole genome shotgun (WGS) entry which is preliminary data.</text>
</comment>
<keyword evidence="1" id="KW-0812">Transmembrane</keyword>
<keyword evidence="4" id="KW-1185">Reference proteome</keyword>
<protein>
    <recommendedName>
        <fullName evidence="2">General stress protein 17M-like domain-containing protein</fullName>
    </recommendedName>
</protein>
<dbReference type="Pfam" id="PF11181">
    <property type="entry name" value="YflT"/>
    <property type="match status" value="1"/>
</dbReference>
<feature type="transmembrane region" description="Helical" evidence="1">
    <location>
        <begin position="100"/>
        <end position="124"/>
    </location>
</feature>
<evidence type="ECO:0000256" key="1">
    <source>
        <dbReference type="SAM" id="Phobius"/>
    </source>
</evidence>
<feature type="domain" description="General stress protein 17M-like" evidence="2">
    <location>
        <begin position="23"/>
        <end position="100"/>
    </location>
</feature>
<evidence type="ECO:0000313" key="4">
    <source>
        <dbReference type="Proteomes" id="UP000266915"/>
    </source>
</evidence>
<dbReference type="RefSeq" id="WP_085510526.1">
    <property type="nucleotide sequence ID" value="NZ_FXAP01000001.1"/>
</dbReference>
<dbReference type="InterPro" id="IPR025889">
    <property type="entry name" value="GSP17M-like_dom"/>
</dbReference>
<feature type="transmembrane region" description="Helical" evidence="1">
    <location>
        <begin position="72"/>
        <end position="94"/>
    </location>
</feature>
<dbReference type="EMBL" id="RKHL01000001">
    <property type="protein sequence ID" value="ROR81342.1"/>
    <property type="molecule type" value="Genomic_DNA"/>
</dbReference>
<sequence>MSDPRQFGRKGAPALGVIPRGETVASYESYESAQAAISSLAHTDFPVKEISIVGSDLKSVERVTGRLSYGRAAGAGAVSGAWLGLFLGLVLVIFNPETNLMLLGAAVLMGAAFGMLFGIVSYSVTRKRQEYTSATLVVATRYDLIVGGELANRARNLLERGPEPDAG</sequence>
<reference evidence="3 4" key="1">
    <citation type="submission" date="2018-11" db="EMBL/GenBank/DDBJ databases">
        <title>Sequencing the genomes of 1000 actinobacteria strains.</title>
        <authorList>
            <person name="Klenk H.-P."/>
        </authorList>
    </citation>
    <scope>NUCLEOTIDE SEQUENCE [LARGE SCALE GENOMIC DNA]</scope>
    <source>
        <strain evidence="3 4">DSM 14012</strain>
    </source>
</reference>
<keyword evidence="1" id="KW-0472">Membrane</keyword>
<accession>A0A3N2C1G3</accession>
<dbReference type="AlphaFoldDB" id="A0A3N2C1G3"/>